<keyword evidence="4" id="KW-0449">Lipoprotein</keyword>
<dbReference type="Proteomes" id="UP000317904">
    <property type="component" value="Unassembled WGS sequence"/>
</dbReference>
<dbReference type="EMBL" id="VFSY01000022">
    <property type="protein sequence ID" value="TPI02287.1"/>
    <property type="molecule type" value="Genomic_DNA"/>
</dbReference>
<protein>
    <submittedName>
        <fullName evidence="4">Variable surface lipoprotein</fullName>
    </submittedName>
</protein>
<organism evidence="4 5">
    <name type="scientific">Mycoplasma struthionis</name>
    <dbReference type="NCBI Taxonomy" id="538220"/>
    <lineage>
        <taxon>Bacteria</taxon>
        <taxon>Bacillati</taxon>
        <taxon>Mycoplasmatota</taxon>
        <taxon>Mollicutes</taxon>
        <taxon>Mycoplasmataceae</taxon>
        <taxon>Mycoplasma</taxon>
    </lineage>
</organism>
<evidence type="ECO:0000256" key="3">
    <source>
        <dbReference type="SAM" id="SignalP"/>
    </source>
</evidence>
<feature type="region of interest" description="Disordered" evidence="2">
    <location>
        <begin position="298"/>
        <end position="319"/>
    </location>
</feature>
<proteinExistence type="predicted"/>
<comment type="caution">
    <text evidence="4">The sequence shown here is derived from an EMBL/GenBank/DDBJ whole genome shotgun (WGS) entry which is preliminary data.</text>
</comment>
<dbReference type="PROSITE" id="PS51257">
    <property type="entry name" value="PROKAR_LIPOPROTEIN"/>
    <property type="match status" value="1"/>
</dbReference>
<feature type="compositionally biased region" description="Basic and acidic residues" evidence="2">
    <location>
        <begin position="45"/>
        <end position="60"/>
    </location>
</feature>
<keyword evidence="3" id="KW-0732">Signal</keyword>
<evidence type="ECO:0000256" key="1">
    <source>
        <dbReference type="SAM" id="Coils"/>
    </source>
</evidence>
<feature type="signal peptide" evidence="3">
    <location>
        <begin position="1"/>
        <end position="24"/>
    </location>
</feature>
<feature type="compositionally biased region" description="Basic and acidic residues" evidence="2">
    <location>
        <begin position="128"/>
        <end position="140"/>
    </location>
</feature>
<keyword evidence="1" id="KW-0175">Coiled coil</keyword>
<gene>
    <name evidence="4" type="ORF">FJM01_01310</name>
</gene>
<feature type="compositionally biased region" description="Polar residues" evidence="2">
    <location>
        <begin position="299"/>
        <end position="309"/>
    </location>
</feature>
<dbReference type="AlphaFoldDB" id="A0A502M264"/>
<feature type="chain" id="PRO_5021465043" evidence="3">
    <location>
        <begin position="25"/>
        <end position="489"/>
    </location>
</feature>
<evidence type="ECO:0000313" key="5">
    <source>
        <dbReference type="Proteomes" id="UP000317904"/>
    </source>
</evidence>
<evidence type="ECO:0000256" key="2">
    <source>
        <dbReference type="SAM" id="MobiDB-lite"/>
    </source>
</evidence>
<evidence type="ECO:0000313" key="4">
    <source>
        <dbReference type="EMBL" id="TPI02287.1"/>
    </source>
</evidence>
<dbReference type="RefSeq" id="WP_140701005.1">
    <property type="nucleotide sequence ID" value="NZ_VFSY01000022.1"/>
</dbReference>
<feature type="coiled-coil region" evidence="1">
    <location>
        <begin position="219"/>
        <end position="282"/>
    </location>
</feature>
<feature type="compositionally biased region" description="Polar residues" evidence="2">
    <location>
        <begin position="80"/>
        <end position="113"/>
    </location>
</feature>
<reference evidence="4 5" key="1">
    <citation type="submission" date="2019-06" db="EMBL/GenBank/DDBJ databases">
        <title>A comparative genomics study of ostrich specific Mycoplasmas.</title>
        <authorList>
            <person name="Botes A."/>
            <person name="Nel T."/>
        </authorList>
    </citation>
    <scope>NUCLEOTIDE SEQUENCE [LARGE SCALE GENOMIC DNA]</scope>
    <source>
        <strain evidence="4 5">Ms01</strain>
    </source>
</reference>
<sequence>MKKNLKKLIILSTPFFTLSVPLIAASCQDIKLSDTPKTTLTTIDKNSEEGKKPVTEEKAAPETTTEKVNTSEETNKPAETVNQPENNQNQTSGDNNSASEESTDNSETGSTTEVSDEATGDSMQADDSNSHSEEEGDSNKEQLFNEFSVVLDEAKKLLVEPFNTLDDYVAFKTKIDEFDKYKTTISKNIQSLNVDELKRQKSDVVLAMSSVSNSITEGKKDLDNKLRLAIQQLTEKKNLLKQKKDNDSELERKIKTNVTALLSNAEAEINAQEKNINTIRLTTKGIELALEKIDALKSNEGNQTENQAKPSGDNKKTSPVAFISAGHYASQPLTDDEIQDLKRNTGIEFDYDFEANWSKSDSPEKRATIKLYLFLKRLVAYYNEHSDKDGGDYKNNALKIIFGINEELENFIIDGGATAQDASLNNNIKNANNLLVDAIADLKSKGVKIADLKIDELTQKLDNLAQPSTDGVSGTGAVVGGISFTPGSN</sequence>
<accession>A0A502M264</accession>
<name>A0A502M264_9MOLU</name>
<feature type="region of interest" description="Disordered" evidence="2">
    <location>
        <begin position="40"/>
        <end position="140"/>
    </location>
</feature>